<dbReference type="EMBL" id="JARHTQ010000011">
    <property type="protein sequence ID" value="MDF2257722.1"/>
    <property type="molecule type" value="Genomic_DNA"/>
</dbReference>
<keyword evidence="4" id="KW-1185">Reference proteome</keyword>
<evidence type="ECO:0000259" key="2">
    <source>
        <dbReference type="Pfam" id="PF13649"/>
    </source>
</evidence>
<name>A0ABT5Z1L1_9ACTN</name>
<evidence type="ECO:0000313" key="3">
    <source>
        <dbReference type="EMBL" id="MDF2257722.1"/>
    </source>
</evidence>
<dbReference type="SUPFAM" id="SSF53335">
    <property type="entry name" value="S-adenosyl-L-methionine-dependent methyltransferases"/>
    <property type="match status" value="1"/>
</dbReference>
<dbReference type="Proteomes" id="UP001220022">
    <property type="component" value="Unassembled WGS sequence"/>
</dbReference>
<keyword evidence="3" id="KW-0489">Methyltransferase</keyword>
<dbReference type="RefSeq" id="WP_275816011.1">
    <property type="nucleotide sequence ID" value="NZ_BAAANM010000022.1"/>
</dbReference>
<dbReference type="GO" id="GO:0008168">
    <property type="term" value="F:methyltransferase activity"/>
    <property type="evidence" value="ECO:0007669"/>
    <property type="project" value="UniProtKB-KW"/>
</dbReference>
<dbReference type="Gene3D" id="3.40.50.150">
    <property type="entry name" value="Vaccinia Virus protein VP39"/>
    <property type="match status" value="1"/>
</dbReference>
<evidence type="ECO:0000313" key="4">
    <source>
        <dbReference type="Proteomes" id="UP001220022"/>
    </source>
</evidence>
<dbReference type="GO" id="GO:0032259">
    <property type="term" value="P:methylation"/>
    <property type="evidence" value="ECO:0007669"/>
    <property type="project" value="UniProtKB-KW"/>
</dbReference>
<dbReference type="InterPro" id="IPR029063">
    <property type="entry name" value="SAM-dependent_MTases_sf"/>
</dbReference>
<gene>
    <name evidence="3" type="ORF">P2L57_18970</name>
</gene>
<dbReference type="InterPro" id="IPR041698">
    <property type="entry name" value="Methyltransf_25"/>
</dbReference>
<keyword evidence="1" id="KW-0808">Transferase</keyword>
<organism evidence="3 4">
    <name type="scientific">Streptantibioticus ferralitis</name>
    <dbReference type="NCBI Taxonomy" id="236510"/>
    <lineage>
        <taxon>Bacteria</taxon>
        <taxon>Bacillati</taxon>
        <taxon>Actinomycetota</taxon>
        <taxon>Actinomycetes</taxon>
        <taxon>Kitasatosporales</taxon>
        <taxon>Streptomycetaceae</taxon>
        <taxon>Streptantibioticus</taxon>
    </lineage>
</organism>
<dbReference type="Pfam" id="PF13649">
    <property type="entry name" value="Methyltransf_25"/>
    <property type="match status" value="1"/>
</dbReference>
<accession>A0ABT5Z1L1</accession>
<comment type="caution">
    <text evidence="3">The sequence shown here is derived from an EMBL/GenBank/DDBJ whole genome shotgun (WGS) entry which is preliminary data.</text>
</comment>
<feature type="domain" description="Methyltransferase" evidence="2">
    <location>
        <begin position="46"/>
        <end position="138"/>
    </location>
</feature>
<sequence>MTGQLKPYEALAAVYDAWTAENKYDAWADFIHEQLRSALGDESASVLDVCCGTGALTRRLQERGHRVTGVDASERMLEQARVNTAEGTEFISAVLPAAELPGGFQAAICTFDSVNYMSGPGDLSLFLTAVGNALEPSGVFVFDVNTRHKLENVFGSSHYGDDCGDYAYVWRNRYAPDARCVDFLITLFLREQGVFTRHEERHRQRWFSHEEIRAAAAAAGFKVSLVVDDYGDAQAHEASLRETWVLVKPGTS</sequence>
<reference evidence="3 4" key="1">
    <citation type="submission" date="2023-03" db="EMBL/GenBank/DDBJ databases">
        <title>Draft genome sequence of type strain Streptomyces ferralitis JCM 14344.</title>
        <authorList>
            <person name="Klaysubun C."/>
            <person name="Duangmal K."/>
        </authorList>
    </citation>
    <scope>NUCLEOTIDE SEQUENCE [LARGE SCALE GENOMIC DNA]</scope>
    <source>
        <strain evidence="3 4">JCM 14344</strain>
    </source>
</reference>
<protein>
    <submittedName>
        <fullName evidence="3">Class I SAM-dependent methyltransferase</fullName>
    </submittedName>
</protein>
<dbReference type="PANTHER" id="PTHR43861">
    <property type="entry name" value="TRANS-ACONITATE 2-METHYLTRANSFERASE-RELATED"/>
    <property type="match status" value="1"/>
</dbReference>
<proteinExistence type="predicted"/>
<dbReference type="CDD" id="cd02440">
    <property type="entry name" value="AdoMet_MTases"/>
    <property type="match status" value="1"/>
</dbReference>
<evidence type="ECO:0000256" key="1">
    <source>
        <dbReference type="ARBA" id="ARBA00022679"/>
    </source>
</evidence>
<dbReference type="Gene3D" id="2.20.25.110">
    <property type="entry name" value="S-adenosyl-L-methionine-dependent methyltransferases"/>
    <property type="match status" value="1"/>
</dbReference>